<accession>A0A452XJU7</accession>
<protein>
    <submittedName>
        <fullName evidence="2">Uncharacterized protein</fullName>
    </submittedName>
</protein>
<organism evidence="2 3">
    <name type="scientific">Aegilops tauschii subsp. strangulata</name>
    <name type="common">Goatgrass</name>
    <dbReference type="NCBI Taxonomy" id="200361"/>
    <lineage>
        <taxon>Eukaryota</taxon>
        <taxon>Viridiplantae</taxon>
        <taxon>Streptophyta</taxon>
        <taxon>Embryophyta</taxon>
        <taxon>Tracheophyta</taxon>
        <taxon>Spermatophyta</taxon>
        <taxon>Magnoliopsida</taxon>
        <taxon>Liliopsida</taxon>
        <taxon>Poales</taxon>
        <taxon>Poaceae</taxon>
        <taxon>BOP clade</taxon>
        <taxon>Pooideae</taxon>
        <taxon>Triticodae</taxon>
        <taxon>Triticeae</taxon>
        <taxon>Triticinae</taxon>
        <taxon>Aegilops</taxon>
    </lineage>
</organism>
<keyword evidence="1" id="KW-0812">Transmembrane</keyword>
<reference evidence="3" key="2">
    <citation type="journal article" date="2017" name="Nat. Plants">
        <title>The Aegilops tauschii genome reveals multiple impacts of transposons.</title>
        <authorList>
            <person name="Zhao G."/>
            <person name="Zou C."/>
            <person name="Li K."/>
            <person name="Wang K."/>
            <person name="Li T."/>
            <person name="Gao L."/>
            <person name="Zhang X."/>
            <person name="Wang H."/>
            <person name="Yang Z."/>
            <person name="Liu X."/>
            <person name="Jiang W."/>
            <person name="Mao L."/>
            <person name="Kong X."/>
            <person name="Jiao Y."/>
            <person name="Jia J."/>
        </authorList>
    </citation>
    <scope>NUCLEOTIDE SEQUENCE [LARGE SCALE GENOMIC DNA]</scope>
    <source>
        <strain evidence="3">cv. AL8/78</strain>
    </source>
</reference>
<reference evidence="2" key="5">
    <citation type="journal article" date="2021" name="G3 (Bethesda)">
        <title>Aegilops tauschii genome assembly Aet v5.0 features greater sequence contiguity and improved annotation.</title>
        <authorList>
            <person name="Wang L."/>
            <person name="Zhu T."/>
            <person name="Rodriguez J.C."/>
            <person name="Deal K.R."/>
            <person name="Dubcovsky J."/>
            <person name="McGuire P.E."/>
            <person name="Lux T."/>
            <person name="Spannagl M."/>
            <person name="Mayer K.F.X."/>
            <person name="Baldrich P."/>
            <person name="Meyers B.C."/>
            <person name="Huo N."/>
            <person name="Gu Y.Q."/>
            <person name="Zhou H."/>
            <person name="Devos K.M."/>
            <person name="Bennetzen J.L."/>
            <person name="Unver T."/>
            <person name="Budak H."/>
            <person name="Gulick P.J."/>
            <person name="Galiba G."/>
            <person name="Kalapos B."/>
            <person name="Nelson D.R."/>
            <person name="Li P."/>
            <person name="You F.M."/>
            <person name="Luo M.C."/>
            <person name="Dvorak J."/>
        </authorList>
    </citation>
    <scope>NUCLEOTIDE SEQUENCE [LARGE SCALE GENOMIC DNA]</scope>
    <source>
        <strain evidence="2">cv. AL8/78</strain>
    </source>
</reference>
<dbReference type="Gramene" id="AET1Gv20036400.4">
    <property type="protein sequence ID" value="AET1Gv20036400.4"/>
    <property type="gene ID" value="AET1Gv20036400"/>
</dbReference>
<dbReference type="AlphaFoldDB" id="A0A452XJU7"/>
<dbReference type="EnsemblPlants" id="AET1Gv20036400.4">
    <property type="protein sequence ID" value="AET1Gv20036400.4"/>
    <property type="gene ID" value="AET1Gv20036400"/>
</dbReference>
<name>A0A452XJU7_AEGTS</name>
<feature type="transmembrane region" description="Helical" evidence="1">
    <location>
        <begin position="57"/>
        <end position="78"/>
    </location>
</feature>
<dbReference type="Proteomes" id="UP000015105">
    <property type="component" value="Chromosome 1D"/>
</dbReference>
<evidence type="ECO:0000313" key="2">
    <source>
        <dbReference type="EnsemblPlants" id="AET1Gv20036400.4"/>
    </source>
</evidence>
<keyword evidence="1" id="KW-1133">Transmembrane helix</keyword>
<reference evidence="2" key="3">
    <citation type="journal article" date="2017" name="Nature">
        <title>Genome sequence of the progenitor of the wheat D genome Aegilops tauschii.</title>
        <authorList>
            <person name="Luo M.C."/>
            <person name="Gu Y.Q."/>
            <person name="Puiu D."/>
            <person name="Wang H."/>
            <person name="Twardziok S.O."/>
            <person name="Deal K.R."/>
            <person name="Huo N."/>
            <person name="Zhu T."/>
            <person name="Wang L."/>
            <person name="Wang Y."/>
            <person name="McGuire P.E."/>
            <person name="Liu S."/>
            <person name="Long H."/>
            <person name="Ramasamy R.K."/>
            <person name="Rodriguez J.C."/>
            <person name="Van S.L."/>
            <person name="Yuan L."/>
            <person name="Wang Z."/>
            <person name="Xia Z."/>
            <person name="Xiao L."/>
            <person name="Anderson O.D."/>
            <person name="Ouyang S."/>
            <person name="Liang Y."/>
            <person name="Zimin A.V."/>
            <person name="Pertea G."/>
            <person name="Qi P."/>
            <person name="Bennetzen J.L."/>
            <person name="Dai X."/>
            <person name="Dawson M.W."/>
            <person name="Muller H.G."/>
            <person name="Kugler K."/>
            <person name="Rivarola-Duarte L."/>
            <person name="Spannagl M."/>
            <person name="Mayer K.F.X."/>
            <person name="Lu F.H."/>
            <person name="Bevan M.W."/>
            <person name="Leroy P."/>
            <person name="Li P."/>
            <person name="You F.M."/>
            <person name="Sun Q."/>
            <person name="Liu Z."/>
            <person name="Lyons E."/>
            <person name="Wicker T."/>
            <person name="Salzberg S.L."/>
            <person name="Devos K.M."/>
            <person name="Dvorak J."/>
        </authorList>
    </citation>
    <scope>NUCLEOTIDE SEQUENCE [LARGE SCALE GENOMIC DNA]</scope>
    <source>
        <strain evidence="2">cv. AL8/78</strain>
    </source>
</reference>
<reference evidence="3" key="1">
    <citation type="journal article" date="2014" name="Science">
        <title>Ancient hybridizations among the ancestral genomes of bread wheat.</title>
        <authorList>
            <consortium name="International Wheat Genome Sequencing Consortium,"/>
            <person name="Marcussen T."/>
            <person name="Sandve S.R."/>
            <person name="Heier L."/>
            <person name="Spannagl M."/>
            <person name="Pfeifer M."/>
            <person name="Jakobsen K.S."/>
            <person name="Wulff B.B."/>
            <person name="Steuernagel B."/>
            <person name="Mayer K.F."/>
            <person name="Olsen O.A."/>
        </authorList>
    </citation>
    <scope>NUCLEOTIDE SEQUENCE [LARGE SCALE GENOMIC DNA]</scope>
    <source>
        <strain evidence="3">cv. AL8/78</strain>
    </source>
</reference>
<evidence type="ECO:0000256" key="1">
    <source>
        <dbReference type="SAM" id="Phobius"/>
    </source>
</evidence>
<evidence type="ECO:0000313" key="3">
    <source>
        <dbReference type="Proteomes" id="UP000015105"/>
    </source>
</evidence>
<sequence length="97" mass="11015">MRCCTCCSMKFWAIPSYCTCSISKTTQDRWLQIFLLTWAFLLCDVGVMFFRSSVSGGFCCLPISTSFGMVNFCCMQIIKTVFNFVSVVVDHMSRAIL</sequence>
<keyword evidence="1" id="KW-0472">Membrane</keyword>
<proteinExistence type="predicted"/>
<reference evidence="2" key="4">
    <citation type="submission" date="2019-03" db="UniProtKB">
        <authorList>
            <consortium name="EnsemblPlants"/>
        </authorList>
    </citation>
    <scope>IDENTIFICATION</scope>
</reference>
<feature type="transmembrane region" description="Helical" evidence="1">
    <location>
        <begin position="30"/>
        <end position="50"/>
    </location>
</feature>
<keyword evidence="3" id="KW-1185">Reference proteome</keyword>